<evidence type="ECO:0000313" key="3">
    <source>
        <dbReference type="Proteomes" id="UP000186102"/>
    </source>
</evidence>
<comment type="caution">
    <text evidence="2">The sequence shown here is derived from an EMBL/GenBank/DDBJ whole genome shotgun (WGS) entry which is preliminary data.</text>
</comment>
<reference evidence="2 3" key="1">
    <citation type="submission" date="2016-09" db="EMBL/GenBank/DDBJ databases">
        <title>Complete genome of Desulfosporosinus sp. OL.</title>
        <authorList>
            <person name="Mardanov A."/>
            <person name="Beletsky A."/>
            <person name="Panova A."/>
            <person name="Karnachuk O."/>
            <person name="Ravin N."/>
        </authorList>
    </citation>
    <scope>NUCLEOTIDE SEQUENCE [LARGE SCALE GENOMIC DNA]</scope>
    <source>
        <strain evidence="2 3">OL</strain>
    </source>
</reference>
<proteinExistence type="predicted"/>
<evidence type="ECO:0000256" key="1">
    <source>
        <dbReference type="SAM" id="MobiDB-lite"/>
    </source>
</evidence>
<accession>A0A1Q8QLP2</accession>
<organism evidence="2 3">
    <name type="scientific">Desulfosporosinus metallidurans</name>
    <dbReference type="NCBI Taxonomy" id="1888891"/>
    <lineage>
        <taxon>Bacteria</taxon>
        <taxon>Bacillati</taxon>
        <taxon>Bacillota</taxon>
        <taxon>Clostridia</taxon>
        <taxon>Eubacteriales</taxon>
        <taxon>Desulfitobacteriaceae</taxon>
        <taxon>Desulfosporosinus</taxon>
    </lineage>
</organism>
<keyword evidence="3" id="KW-1185">Reference proteome</keyword>
<evidence type="ECO:0000313" key="2">
    <source>
        <dbReference type="EMBL" id="OLN28259.1"/>
    </source>
</evidence>
<feature type="region of interest" description="Disordered" evidence="1">
    <location>
        <begin position="1"/>
        <end position="22"/>
    </location>
</feature>
<dbReference type="Proteomes" id="UP000186102">
    <property type="component" value="Unassembled WGS sequence"/>
</dbReference>
<name>A0A1Q8QLP2_9FIRM</name>
<protein>
    <submittedName>
        <fullName evidence="2">Uncharacterized protein</fullName>
    </submittedName>
</protein>
<gene>
    <name evidence="2" type="ORF">DSOL_4157</name>
</gene>
<sequence length="37" mass="4141">MAKDGITYANSNPNPNPNDILKDPYVFVMNDLEDKSV</sequence>
<dbReference type="AlphaFoldDB" id="A0A1Q8QLP2"/>
<dbReference type="EMBL" id="MLBF01000045">
    <property type="protein sequence ID" value="OLN28259.1"/>
    <property type="molecule type" value="Genomic_DNA"/>
</dbReference>